<gene>
    <name evidence="1" type="ORF">ZOSMA_85G01190</name>
</gene>
<protein>
    <submittedName>
        <fullName evidence="1">Uncharacterized protein</fullName>
    </submittedName>
</protein>
<evidence type="ECO:0000313" key="2">
    <source>
        <dbReference type="Proteomes" id="UP000036987"/>
    </source>
</evidence>
<dbReference type="STRING" id="29655.A0A0K9NLR0"/>
<dbReference type="AlphaFoldDB" id="A0A0K9NLR0"/>
<proteinExistence type="predicted"/>
<reference evidence="2" key="1">
    <citation type="journal article" date="2016" name="Nature">
        <title>The genome of the seagrass Zostera marina reveals angiosperm adaptation to the sea.</title>
        <authorList>
            <person name="Olsen J.L."/>
            <person name="Rouze P."/>
            <person name="Verhelst B."/>
            <person name="Lin Y.-C."/>
            <person name="Bayer T."/>
            <person name="Collen J."/>
            <person name="Dattolo E."/>
            <person name="De Paoli E."/>
            <person name="Dittami S."/>
            <person name="Maumus F."/>
            <person name="Michel G."/>
            <person name="Kersting A."/>
            <person name="Lauritano C."/>
            <person name="Lohaus R."/>
            <person name="Toepel M."/>
            <person name="Tonon T."/>
            <person name="Vanneste K."/>
            <person name="Amirebrahimi M."/>
            <person name="Brakel J."/>
            <person name="Bostroem C."/>
            <person name="Chovatia M."/>
            <person name="Grimwood J."/>
            <person name="Jenkins J.W."/>
            <person name="Jueterbock A."/>
            <person name="Mraz A."/>
            <person name="Stam W.T."/>
            <person name="Tice H."/>
            <person name="Bornberg-Bauer E."/>
            <person name="Green P.J."/>
            <person name="Pearson G.A."/>
            <person name="Procaccini G."/>
            <person name="Duarte C.M."/>
            <person name="Schmutz J."/>
            <person name="Reusch T.B.H."/>
            <person name="Van de Peer Y."/>
        </authorList>
    </citation>
    <scope>NUCLEOTIDE SEQUENCE [LARGE SCALE GENOMIC DNA]</scope>
    <source>
        <strain evidence="2">cv. Finnish</strain>
    </source>
</reference>
<organism evidence="1 2">
    <name type="scientific">Zostera marina</name>
    <name type="common">Eelgrass</name>
    <dbReference type="NCBI Taxonomy" id="29655"/>
    <lineage>
        <taxon>Eukaryota</taxon>
        <taxon>Viridiplantae</taxon>
        <taxon>Streptophyta</taxon>
        <taxon>Embryophyta</taxon>
        <taxon>Tracheophyta</taxon>
        <taxon>Spermatophyta</taxon>
        <taxon>Magnoliopsida</taxon>
        <taxon>Liliopsida</taxon>
        <taxon>Zosteraceae</taxon>
        <taxon>Zostera</taxon>
    </lineage>
</organism>
<accession>A0A0K9NLR0</accession>
<evidence type="ECO:0000313" key="1">
    <source>
        <dbReference type="EMBL" id="KMZ57548.1"/>
    </source>
</evidence>
<dbReference type="OrthoDB" id="513821at2759"/>
<dbReference type="PANTHER" id="PTHR36333">
    <property type="entry name" value="DIMETHYLALLYL, ADENOSINE TRNA METHYLTHIOTRANSFERASE"/>
    <property type="match status" value="1"/>
</dbReference>
<dbReference type="PANTHER" id="PTHR36333:SF1">
    <property type="entry name" value="DIMETHYLALLYL, ADENOSINE TRNA METHYLTHIOTRANSFERASE"/>
    <property type="match status" value="1"/>
</dbReference>
<dbReference type="EMBL" id="LFYR01002060">
    <property type="protein sequence ID" value="KMZ57548.1"/>
    <property type="molecule type" value="Genomic_DNA"/>
</dbReference>
<dbReference type="OMA" id="AYDKMQN"/>
<name>A0A0K9NLR0_ZOSMR</name>
<dbReference type="Proteomes" id="UP000036987">
    <property type="component" value="Unassembled WGS sequence"/>
</dbReference>
<keyword evidence="2" id="KW-1185">Reference proteome</keyword>
<comment type="caution">
    <text evidence="1">The sequence shown here is derived from an EMBL/GenBank/DDBJ whole genome shotgun (WGS) entry which is preliminary data.</text>
</comment>
<sequence>MSLSFVTGGTIIAGFGSDVGRRYKTIINPDPSRKPTKIHSTVEWDPKGILGPAEGGHIARLEFKKRFEKDADAREAFNKQVREEKERRRFLRESRVVPDTMAGLVEYFLDSEAREIEVEISRLRPRLTKEFFDHLQLELSQLKFAVSRTQEMEDRVIELEAMQKVLLEGTEAYDRMEADLVLAKQRLKKILSSNDRKSTMLEMVEHNELSRSVLSLLDENIAGALRSGQKEAADFMEEVRSAMLKYITA</sequence>